<reference evidence="1 2" key="1">
    <citation type="submission" date="2020-08" db="EMBL/GenBank/DDBJ databases">
        <title>The completed genome sequence of the pathogenic ascomycete fungus Penicillium digitatum.</title>
        <authorList>
            <person name="Wang M."/>
        </authorList>
    </citation>
    <scope>NUCLEOTIDE SEQUENCE [LARGE SCALE GENOMIC DNA]</scope>
    <source>
        <strain evidence="1 2">PdW03</strain>
    </source>
</reference>
<protein>
    <submittedName>
        <fullName evidence="1">Uncharacterized protein</fullName>
    </submittedName>
</protein>
<organism evidence="1 2">
    <name type="scientific">Penicillium digitatum</name>
    <name type="common">Green mold</name>
    <dbReference type="NCBI Taxonomy" id="36651"/>
    <lineage>
        <taxon>Eukaryota</taxon>
        <taxon>Fungi</taxon>
        <taxon>Dikarya</taxon>
        <taxon>Ascomycota</taxon>
        <taxon>Pezizomycotina</taxon>
        <taxon>Eurotiomycetes</taxon>
        <taxon>Eurotiomycetidae</taxon>
        <taxon>Eurotiales</taxon>
        <taxon>Aspergillaceae</taxon>
        <taxon>Penicillium</taxon>
    </lineage>
</organism>
<dbReference type="RefSeq" id="XP_065957489.1">
    <property type="nucleotide sequence ID" value="XM_066099762.1"/>
</dbReference>
<dbReference type="Proteomes" id="UP000595662">
    <property type="component" value="Chromosome 4"/>
</dbReference>
<evidence type="ECO:0000313" key="2">
    <source>
        <dbReference type="Proteomes" id="UP000595662"/>
    </source>
</evidence>
<dbReference type="AlphaFoldDB" id="A0A7T6XRR1"/>
<gene>
    <name evidence="1" type="ORF">Pdw03_0943</name>
</gene>
<sequence>MSIRTLSSLLPSYLWKVLQQALFRQRQTPILILVCLGYLSVSSYKQVIEELIRDERDHSETYIATWYAAMLATFPLTVPGLDVRDGVVVSFSSDVLVSGDLQELMASISASHSSLSHATVLYLMCGMAWILETRV</sequence>
<dbReference type="GeneID" id="90952209"/>
<dbReference type="EMBL" id="CP060777">
    <property type="protein sequence ID" value="QQK46045.1"/>
    <property type="molecule type" value="Genomic_DNA"/>
</dbReference>
<proteinExistence type="predicted"/>
<name>A0A7T6XRR1_PENDI</name>
<accession>A0A7T6XRR1</accession>
<evidence type="ECO:0000313" key="1">
    <source>
        <dbReference type="EMBL" id="QQK46045.1"/>
    </source>
</evidence>